<evidence type="ECO:0000313" key="3">
    <source>
        <dbReference type="EMBL" id="MDQ0111748.1"/>
    </source>
</evidence>
<sequence>MKKRNARADAKLWLSAAICLVLAAVLFGAAFTQPKQPYAEEWTAMNEEVEHALNGLDSTSDGEGMVLTNEENGNVQDKGKARETKDEEKDASGAVTPDIGAGIESEGNSDEGTGKLDINQATAAELDALKGIGQAKARAIVEDREQNGPFATVNDLLRVRGIGEKLLAGFKEDIVARP</sequence>
<dbReference type="SMART" id="SM00278">
    <property type="entry name" value="HhH1"/>
    <property type="match status" value="2"/>
</dbReference>
<dbReference type="PANTHER" id="PTHR21180">
    <property type="entry name" value="ENDONUCLEASE/EXONUCLEASE/PHOSPHATASE FAMILY DOMAIN-CONTAINING PROTEIN 1"/>
    <property type="match status" value="1"/>
</dbReference>
<reference evidence="3 4" key="1">
    <citation type="submission" date="2023-07" db="EMBL/GenBank/DDBJ databases">
        <title>Sorghum-associated microbial communities from plants grown in Nebraska, USA.</title>
        <authorList>
            <person name="Schachtman D."/>
        </authorList>
    </citation>
    <scope>NUCLEOTIDE SEQUENCE [LARGE SCALE GENOMIC DNA]</scope>
    <source>
        <strain evidence="3 4">CC482</strain>
    </source>
</reference>
<evidence type="ECO:0000259" key="2">
    <source>
        <dbReference type="SMART" id="SM00278"/>
    </source>
</evidence>
<dbReference type="NCBIfam" id="TIGR00426">
    <property type="entry name" value="competence protein ComEA helix-hairpin-helix repeat region"/>
    <property type="match status" value="1"/>
</dbReference>
<feature type="domain" description="Helix-hairpin-helix DNA-binding motif class 1" evidence="2">
    <location>
        <begin position="154"/>
        <end position="173"/>
    </location>
</feature>
<proteinExistence type="predicted"/>
<dbReference type="InterPro" id="IPR004509">
    <property type="entry name" value="Competence_ComEA_HhH"/>
</dbReference>
<feature type="domain" description="Helix-hairpin-helix DNA-binding motif class 1" evidence="2">
    <location>
        <begin position="124"/>
        <end position="143"/>
    </location>
</feature>
<evidence type="ECO:0000256" key="1">
    <source>
        <dbReference type="SAM" id="MobiDB-lite"/>
    </source>
</evidence>
<comment type="caution">
    <text evidence="3">The sequence shown here is derived from an EMBL/GenBank/DDBJ whole genome shotgun (WGS) entry which is preliminary data.</text>
</comment>
<name>A0ABT9TWK5_PAEHA</name>
<dbReference type="InterPro" id="IPR051675">
    <property type="entry name" value="Endo/Exo/Phosphatase_dom_1"/>
</dbReference>
<dbReference type="RefSeq" id="WP_307201943.1">
    <property type="nucleotide sequence ID" value="NZ_JAUSSU010000002.1"/>
</dbReference>
<feature type="region of interest" description="Disordered" evidence="1">
    <location>
        <begin position="68"/>
        <end position="115"/>
    </location>
</feature>
<dbReference type="InterPro" id="IPR010994">
    <property type="entry name" value="RuvA_2-like"/>
</dbReference>
<protein>
    <submittedName>
        <fullName evidence="3">Competence protein ComEA</fullName>
    </submittedName>
</protein>
<dbReference type="PANTHER" id="PTHR21180:SF32">
    <property type="entry name" value="ENDONUCLEASE_EXONUCLEASE_PHOSPHATASE FAMILY DOMAIN-CONTAINING PROTEIN 1"/>
    <property type="match status" value="1"/>
</dbReference>
<dbReference type="EMBL" id="JAUSSU010000002">
    <property type="protein sequence ID" value="MDQ0111748.1"/>
    <property type="molecule type" value="Genomic_DNA"/>
</dbReference>
<keyword evidence="4" id="KW-1185">Reference proteome</keyword>
<dbReference type="InterPro" id="IPR003583">
    <property type="entry name" value="Hlx-hairpin-Hlx_DNA-bd_motif"/>
</dbReference>
<dbReference type="Gene3D" id="1.10.150.280">
    <property type="entry name" value="AF1531-like domain"/>
    <property type="match status" value="1"/>
</dbReference>
<feature type="compositionally biased region" description="Basic and acidic residues" evidence="1">
    <location>
        <begin position="77"/>
        <end position="91"/>
    </location>
</feature>
<dbReference type="SUPFAM" id="SSF47781">
    <property type="entry name" value="RuvA domain 2-like"/>
    <property type="match status" value="1"/>
</dbReference>
<accession>A0ABT9TWK5</accession>
<gene>
    <name evidence="3" type="ORF">J2T15_001181</name>
</gene>
<dbReference type="Proteomes" id="UP001229346">
    <property type="component" value="Unassembled WGS sequence"/>
</dbReference>
<organism evidence="3 4">
    <name type="scientific">Paenibacillus harenae</name>
    <dbReference type="NCBI Taxonomy" id="306543"/>
    <lineage>
        <taxon>Bacteria</taxon>
        <taxon>Bacillati</taxon>
        <taxon>Bacillota</taxon>
        <taxon>Bacilli</taxon>
        <taxon>Bacillales</taxon>
        <taxon>Paenibacillaceae</taxon>
        <taxon>Paenibacillus</taxon>
    </lineage>
</organism>
<evidence type="ECO:0000313" key="4">
    <source>
        <dbReference type="Proteomes" id="UP001229346"/>
    </source>
</evidence>
<dbReference type="Pfam" id="PF12836">
    <property type="entry name" value="HHH_3"/>
    <property type="match status" value="1"/>
</dbReference>